<dbReference type="Proteomes" id="UP000678393">
    <property type="component" value="Unassembled WGS sequence"/>
</dbReference>
<evidence type="ECO:0000256" key="13">
    <source>
        <dbReference type="SAM" id="Phobius"/>
    </source>
</evidence>
<dbReference type="EMBL" id="CAJHNH020001326">
    <property type="protein sequence ID" value="CAG5122584.1"/>
    <property type="molecule type" value="Genomic_DNA"/>
</dbReference>
<feature type="domain" description="Cation efflux protein transmembrane" evidence="14">
    <location>
        <begin position="18"/>
        <end position="107"/>
    </location>
</feature>
<keyword evidence="7" id="KW-0864">Zinc transport</keyword>
<keyword evidence="10 13" id="KW-0472">Membrane</keyword>
<evidence type="ECO:0000256" key="8">
    <source>
        <dbReference type="ARBA" id="ARBA00022989"/>
    </source>
</evidence>
<proteinExistence type="inferred from homology"/>
<dbReference type="OrthoDB" id="78669at2759"/>
<evidence type="ECO:0000256" key="3">
    <source>
        <dbReference type="ARBA" id="ARBA00008873"/>
    </source>
</evidence>
<evidence type="ECO:0000259" key="14">
    <source>
        <dbReference type="Pfam" id="PF01545"/>
    </source>
</evidence>
<evidence type="ECO:0000256" key="1">
    <source>
        <dbReference type="ARBA" id="ARBA00004141"/>
    </source>
</evidence>
<dbReference type="InterPro" id="IPR002524">
    <property type="entry name" value="Cation_efflux"/>
</dbReference>
<keyword evidence="16" id="KW-1185">Reference proteome</keyword>
<dbReference type="GO" id="GO:0005385">
    <property type="term" value="F:zinc ion transmembrane transporter activity"/>
    <property type="evidence" value="ECO:0007669"/>
    <property type="project" value="InterPro"/>
</dbReference>
<sequence length="107" mass="11979">MDNLIRTIVDDKTSYQLLWFLALNLTFAFVELAYGIWANSLGLISDSFHMFFDCSALLGGLVASIISQWEANELFSFGYVRAEILAGFVNGICLLFVGFFIFSEAVK</sequence>
<evidence type="ECO:0000256" key="9">
    <source>
        <dbReference type="ARBA" id="ARBA00023065"/>
    </source>
</evidence>
<comment type="subunit">
    <text evidence="4">Homooligomer.</text>
</comment>
<name>A0A8S3YZZ0_9EUPU</name>
<evidence type="ECO:0000256" key="4">
    <source>
        <dbReference type="ARBA" id="ARBA00011182"/>
    </source>
</evidence>
<accession>A0A8S3YZZ0</accession>
<keyword evidence="8 13" id="KW-1133">Transmembrane helix</keyword>
<feature type="transmembrane region" description="Helical" evidence="13">
    <location>
        <begin position="50"/>
        <end position="69"/>
    </location>
</feature>
<comment type="function">
    <text evidence="12">Zinc ion transporter mediating zinc entry from the cytosol into the lumen of organelles along the secretory pathway. By contributing to zinc ion homeostasis within the early secretory pathway, regulates the activation and folding of enzymes like alkaline phosphatases.</text>
</comment>
<dbReference type="AlphaFoldDB" id="A0A8S3YZZ0"/>
<evidence type="ECO:0000313" key="16">
    <source>
        <dbReference type="Proteomes" id="UP000678393"/>
    </source>
</evidence>
<dbReference type="SUPFAM" id="SSF161111">
    <property type="entry name" value="Cation efflux protein transmembrane domain-like"/>
    <property type="match status" value="1"/>
</dbReference>
<keyword evidence="7" id="KW-0862">Zinc</keyword>
<comment type="catalytic activity">
    <reaction evidence="11">
        <text>Zn(2+)(in) = Zn(2+)(out)</text>
        <dbReference type="Rhea" id="RHEA:29351"/>
        <dbReference type="ChEBI" id="CHEBI:29105"/>
    </reaction>
</comment>
<evidence type="ECO:0000256" key="5">
    <source>
        <dbReference type="ARBA" id="ARBA00022448"/>
    </source>
</evidence>
<comment type="caution">
    <text evidence="15">The sequence shown here is derived from an EMBL/GenBank/DDBJ whole genome shotgun (WGS) entry which is preliminary data.</text>
</comment>
<evidence type="ECO:0000256" key="2">
    <source>
        <dbReference type="ARBA" id="ARBA00004601"/>
    </source>
</evidence>
<feature type="transmembrane region" description="Helical" evidence="13">
    <location>
        <begin position="17"/>
        <end position="38"/>
    </location>
</feature>
<dbReference type="GO" id="GO:0005794">
    <property type="term" value="C:Golgi apparatus"/>
    <property type="evidence" value="ECO:0007669"/>
    <property type="project" value="UniProtKB-SubCell"/>
</dbReference>
<keyword evidence="9" id="KW-0406">Ion transport</keyword>
<comment type="subcellular location">
    <subcellularLocation>
        <location evidence="2">Golgi apparatus</location>
        <location evidence="2">trans-Golgi network</location>
    </subcellularLocation>
    <subcellularLocation>
        <location evidence="1">Membrane</location>
        <topology evidence="1">Multi-pass membrane protein</topology>
    </subcellularLocation>
</comment>
<dbReference type="InterPro" id="IPR058533">
    <property type="entry name" value="Cation_efflux_TM"/>
</dbReference>
<comment type="similarity">
    <text evidence="3">Belongs to the cation diffusion facilitator (CDF) transporter (TC 2.A.4) family. SLC30A subfamily.</text>
</comment>
<feature type="transmembrane region" description="Helical" evidence="13">
    <location>
        <begin position="84"/>
        <end position="102"/>
    </location>
</feature>
<feature type="non-terminal residue" evidence="15">
    <location>
        <position position="107"/>
    </location>
</feature>
<evidence type="ECO:0000313" key="15">
    <source>
        <dbReference type="EMBL" id="CAG5122584.1"/>
    </source>
</evidence>
<dbReference type="NCBIfam" id="TIGR01297">
    <property type="entry name" value="CDF"/>
    <property type="match status" value="1"/>
</dbReference>
<dbReference type="GO" id="GO:0031410">
    <property type="term" value="C:cytoplasmic vesicle"/>
    <property type="evidence" value="ECO:0007669"/>
    <property type="project" value="TreeGrafter"/>
</dbReference>
<keyword evidence="5" id="KW-0813">Transport</keyword>
<evidence type="ECO:0000256" key="10">
    <source>
        <dbReference type="ARBA" id="ARBA00023136"/>
    </source>
</evidence>
<evidence type="ECO:0000256" key="6">
    <source>
        <dbReference type="ARBA" id="ARBA00022692"/>
    </source>
</evidence>
<dbReference type="PANTHER" id="PTHR45755:SF4">
    <property type="entry name" value="ZINC TRANSPORTER 7"/>
    <property type="match status" value="1"/>
</dbReference>
<dbReference type="InterPro" id="IPR027469">
    <property type="entry name" value="Cation_efflux_TMD_sf"/>
</dbReference>
<organism evidence="15 16">
    <name type="scientific">Candidula unifasciata</name>
    <dbReference type="NCBI Taxonomy" id="100452"/>
    <lineage>
        <taxon>Eukaryota</taxon>
        <taxon>Metazoa</taxon>
        <taxon>Spiralia</taxon>
        <taxon>Lophotrochozoa</taxon>
        <taxon>Mollusca</taxon>
        <taxon>Gastropoda</taxon>
        <taxon>Heterobranchia</taxon>
        <taxon>Euthyneura</taxon>
        <taxon>Panpulmonata</taxon>
        <taxon>Eupulmonata</taxon>
        <taxon>Stylommatophora</taxon>
        <taxon>Helicina</taxon>
        <taxon>Helicoidea</taxon>
        <taxon>Geomitridae</taxon>
        <taxon>Candidula</taxon>
    </lineage>
</organism>
<keyword evidence="6 13" id="KW-0812">Transmembrane</keyword>
<dbReference type="GO" id="GO:0016020">
    <property type="term" value="C:membrane"/>
    <property type="evidence" value="ECO:0007669"/>
    <property type="project" value="UniProtKB-SubCell"/>
</dbReference>
<gene>
    <name evidence="15" type="ORF">CUNI_LOCUS8142</name>
</gene>
<evidence type="ECO:0000256" key="11">
    <source>
        <dbReference type="ARBA" id="ARBA00034634"/>
    </source>
</evidence>
<dbReference type="InterPro" id="IPR045316">
    <property type="entry name" value="Msc2-like"/>
</dbReference>
<evidence type="ECO:0000256" key="12">
    <source>
        <dbReference type="ARBA" id="ARBA00046010"/>
    </source>
</evidence>
<dbReference type="PANTHER" id="PTHR45755">
    <property type="match status" value="1"/>
</dbReference>
<evidence type="ECO:0000256" key="7">
    <source>
        <dbReference type="ARBA" id="ARBA00022906"/>
    </source>
</evidence>
<protein>
    <recommendedName>
        <fullName evidence="14">Cation efflux protein transmembrane domain-containing protein</fullName>
    </recommendedName>
</protein>
<dbReference type="GO" id="GO:0006882">
    <property type="term" value="P:intracellular zinc ion homeostasis"/>
    <property type="evidence" value="ECO:0007669"/>
    <property type="project" value="InterPro"/>
</dbReference>
<dbReference type="GO" id="GO:1904257">
    <property type="term" value="P:zinc ion import into Golgi lumen"/>
    <property type="evidence" value="ECO:0007669"/>
    <property type="project" value="TreeGrafter"/>
</dbReference>
<reference evidence="15" key="1">
    <citation type="submission" date="2021-04" db="EMBL/GenBank/DDBJ databases">
        <authorList>
            <consortium name="Molecular Ecology Group"/>
        </authorList>
    </citation>
    <scope>NUCLEOTIDE SEQUENCE</scope>
</reference>
<dbReference type="Pfam" id="PF01545">
    <property type="entry name" value="Cation_efflux"/>
    <property type="match status" value="1"/>
</dbReference>
<dbReference type="Gene3D" id="1.20.1510.10">
    <property type="entry name" value="Cation efflux protein transmembrane domain"/>
    <property type="match status" value="1"/>
</dbReference>